<protein>
    <recommendedName>
        <fullName evidence="11">FAD-binding domain-containing protein</fullName>
    </recommendedName>
</protein>
<dbReference type="EMBL" id="JADCTT010000001">
    <property type="protein sequence ID" value="KAF9760200.1"/>
    <property type="molecule type" value="Genomic_DNA"/>
</dbReference>
<evidence type="ECO:0000313" key="10">
    <source>
        <dbReference type="Proteomes" id="UP000616885"/>
    </source>
</evidence>
<dbReference type="InterPro" id="IPR002938">
    <property type="entry name" value="FAD-bd"/>
</dbReference>
<dbReference type="GO" id="GO:0004497">
    <property type="term" value="F:monooxygenase activity"/>
    <property type="evidence" value="ECO:0007669"/>
    <property type="project" value="UniProtKB-KW"/>
</dbReference>
<sequence length="449" mass="49557">MTIITEDPLNAAPRSGIKALIAGAGIAGLLCALECHRNGIDVILLERQPSHSPAGDFVVIGPSARRIIANNWPNWLTEWDKLQWNAEISYYKHEGEYMMINEAKRLGIPILFNAVVDDYFEIQHEAGVKLRNGETLTADLVIATDGTHSKSGKLVHNNTVHATPSGFSVYRTCYPAEIALADPLVKARWGPGHNAGQEVFQFYLGPDSHANVLFGKGTCCWSLFHRDTSDTSDENWSAHLNPEDAIAEFDKIGGWDPALMALVRTTPRGGVNDHRMMWRDPQPVQTSPLGRVAQIGDACHIFLPTSANGSVQAMEDGASLAACLRLGGKDRITLSTRVHALLRFERVSSAQLMGFMTRQTLHHADWEVIKNDSMKVRRGPGACIGGHDVEQYAIDNFEAAALHITDGTPFANMNLPKNYTYKTWNIQTLNKEMESPDFTVSEILMDQAD</sequence>
<keyword evidence="3" id="KW-0285">Flavoprotein</keyword>
<dbReference type="Proteomes" id="UP000616885">
    <property type="component" value="Unassembled WGS sequence"/>
</dbReference>
<dbReference type="GO" id="GO:0071949">
    <property type="term" value="F:FAD binding"/>
    <property type="evidence" value="ECO:0007669"/>
    <property type="project" value="InterPro"/>
</dbReference>
<dbReference type="Pfam" id="PF01494">
    <property type="entry name" value="FAD_binding_3"/>
    <property type="match status" value="1"/>
</dbReference>
<feature type="domain" description="FAD-binding" evidence="8">
    <location>
        <begin position="83"/>
        <end position="324"/>
    </location>
</feature>
<comment type="cofactor">
    <cofactor evidence="1">
        <name>FAD</name>
        <dbReference type="ChEBI" id="CHEBI:57692"/>
    </cofactor>
</comment>
<proteinExistence type="inferred from homology"/>
<dbReference type="PANTHER" id="PTHR13789:SF315">
    <property type="entry name" value="FAD-DEPENDENT MONOOXYGENASE MDPD"/>
    <property type="match status" value="1"/>
</dbReference>
<dbReference type="PANTHER" id="PTHR13789">
    <property type="entry name" value="MONOOXYGENASE"/>
    <property type="match status" value="1"/>
</dbReference>
<evidence type="ECO:0000256" key="2">
    <source>
        <dbReference type="ARBA" id="ARBA00007992"/>
    </source>
</evidence>
<comment type="similarity">
    <text evidence="2">Belongs to the paxM FAD-dependent monooxygenase family.</text>
</comment>
<dbReference type="InterPro" id="IPR036188">
    <property type="entry name" value="FAD/NAD-bd_sf"/>
</dbReference>
<keyword evidence="6" id="KW-0503">Monooxygenase</keyword>
<dbReference type="Pfam" id="PF00890">
    <property type="entry name" value="FAD_binding_2"/>
    <property type="match status" value="1"/>
</dbReference>
<evidence type="ECO:0000256" key="5">
    <source>
        <dbReference type="ARBA" id="ARBA00023002"/>
    </source>
</evidence>
<evidence type="ECO:0000256" key="3">
    <source>
        <dbReference type="ARBA" id="ARBA00022630"/>
    </source>
</evidence>
<evidence type="ECO:0000259" key="8">
    <source>
        <dbReference type="Pfam" id="PF01494"/>
    </source>
</evidence>
<evidence type="ECO:0000256" key="6">
    <source>
        <dbReference type="ARBA" id="ARBA00023033"/>
    </source>
</evidence>
<name>A0A8H7NQW8_BIOOC</name>
<evidence type="ECO:0000256" key="1">
    <source>
        <dbReference type="ARBA" id="ARBA00001974"/>
    </source>
</evidence>
<reference evidence="9" key="1">
    <citation type="submission" date="2020-10" db="EMBL/GenBank/DDBJ databases">
        <title>High-Quality Genome Resource of Clonostachys rosea strain S41 by Oxford Nanopore Long-Read Sequencing.</title>
        <authorList>
            <person name="Wang H."/>
        </authorList>
    </citation>
    <scope>NUCLEOTIDE SEQUENCE</scope>
    <source>
        <strain evidence="9">S41</strain>
    </source>
</reference>
<dbReference type="PRINTS" id="PR00420">
    <property type="entry name" value="RNGMNOXGNASE"/>
</dbReference>
<dbReference type="Gene3D" id="3.50.50.60">
    <property type="entry name" value="FAD/NAD(P)-binding domain"/>
    <property type="match status" value="1"/>
</dbReference>
<evidence type="ECO:0000313" key="9">
    <source>
        <dbReference type="EMBL" id="KAF9760200.1"/>
    </source>
</evidence>
<evidence type="ECO:0000256" key="4">
    <source>
        <dbReference type="ARBA" id="ARBA00022827"/>
    </source>
</evidence>
<gene>
    <name evidence="9" type="ORF">IM811_001894</name>
</gene>
<evidence type="ECO:0008006" key="11">
    <source>
        <dbReference type="Google" id="ProtNLM"/>
    </source>
</evidence>
<dbReference type="InterPro" id="IPR003953">
    <property type="entry name" value="FAD-dep_OxRdtase_2_FAD-bd"/>
</dbReference>
<keyword evidence="4" id="KW-0274">FAD</keyword>
<dbReference type="SUPFAM" id="SSF51905">
    <property type="entry name" value="FAD/NAD(P)-binding domain"/>
    <property type="match status" value="1"/>
</dbReference>
<comment type="caution">
    <text evidence="9">The sequence shown here is derived from an EMBL/GenBank/DDBJ whole genome shotgun (WGS) entry which is preliminary data.</text>
</comment>
<evidence type="ECO:0000259" key="7">
    <source>
        <dbReference type="Pfam" id="PF00890"/>
    </source>
</evidence>
<accession>A0A8H7NQW8</accession>
<keyword evidence="5" id="KW-0560">Oxidoreductase</keyword>
<feature type="domain" description="FAD-dependent oxidoreductase 2 FAD-binding" evidence="7">
    <location>
        <begin position="19"/>
        <end position="52"/>
    </location>
</feature>
<organism evidence="9 10">
    <name type="scientific">Bionectria ochroleuca</name>
    <name type="common">Gliocladium roseum</name>
    <dbReference type="NCBI Taxonomy" id="29856"/>
    <lineage>
        <taxon>Eukaryota</taxon>
        <taxon>Fungi</taxon>
        <taxon>Dikarya</taxon>
        <taxon>Ascomycota</taxon>
        <taxon>Pezizomycotina</taxon>
        <taxon>Sordariomycetes</taxon>
        <taxon>Hypocreomycetidae</taxon>
        <taxon>Hypocreales</taxon>
        <taxon>Bionectriaceae</taxon>
        <taxon>Clonostachys</taxon>
    </lineage>
</organism>
<dbReference type="AlphaFoldDB" id="A0A8H7NQW8"/>
<dbReference type="InterPro" id="IPR050493">
    <property type="entry name" value="FAD-dep_Monooxygenase_BioMet"/>
</dbReference>